<dbReference type="InterPro" id="IPR023198">
    <property type="entry name" value="PGP-like_dom2"/>
</dbReference>
<evidence type="ECO:0000313" key="7">
    <source>
        <dbReference type="Proteomes" id="UP000000374"/>
    </source>
</evidence>
<dbReference type="eggNOG" id="COG0637">
    <property type="taxonomic scope" value="Bacteria"/>
</dbReference>
<dbReference type="InterPro" id="IPR036412">
    <property type="entry name" value="HAD-like_sf"/>
</dbReference>
<dbReference type="CDD" id="cd07505">
    <property type="entry name" value="HAD_BPGM-like"/>
    <property type="match status" value="1"/>
</dbReference>
<dbReference type="GO" id="GO:0016787">
    <property type="term" value="F:hydrolase activity"/>
    <property type="evidence" value="ECO:0007669"/>
    <property type="project" value="UniProtKB-KW"/>
</dbReference>
<keyword evidence="7" id="KW-1185">Reference proteome</keyword>
<dbReference type="EMBL" id="CP000542">
    <property type="protein sequence ID" value="ABM57825.1"/>
    <property type="molecule type" value="Genomic_DNA"/>
</dbReference>
<dbReference type="OrthoDB" id="5293434at2"/>
<dbReference type="NCBIfam" id="TIGR01509">
    <property type="entry name" value="HAD-SF-IA-v3"/>
    <property type="match status" value="1"/>
</dbReference>
<protein>
    <submittedName>
        <fullName evidence="6">HAD-superfamily hydrolase, subfamily IA, variant 3</fullName>
    </submittedName>
</protein>
<organism evidence="6 7">
    <name type="scientific">Verminephrobacter eiseniae (strain EF01-2)</name>
    <dbReference type="NCBI Taxonomy" id="391735"/>
    <lineage>
        <taxon>Bacteria</taxon>
        <taxon>Pseudomonadati</taxon>
        <taxon>Pseudomonadota</taxon>
        <taxon>Betaproteobacteria</taxon>
        <taxon>Burkholderiales</taxon>
        <taxon>Comamonadaceae</taxon>
        <taxon>Verminephrobacter</taxon>
    </lineage>
</organism>
<dbReference type="SFLD" id="SFLDS00003">
    <property type="entry name" value="Haloacid_Dehalogenase"/>
    <property type="match status" value="1"/>
</dbReference>
<keyword evidence="3" id="KW-0479">Metal-binding</keyword>
<dbReference type="InterPro" id="IPR006439">
    <property type="entry name" value="HAD-SF_hydro_IA"/>
</dbReference>
<evidence type="ECO:0000313" key="6">
    <source>
        <dbReference type="EMBL" id="ABM57825.1"/>
    </source>
</evidence>
<keyword evidence="6" id="KW-0378">Hydrolase</keyword>
<dbReference type="InterPro" id="IPR041492">
    <property type="entry name" value="HAD_2"/>
</dbReference>
<dbReference type="RefSeq" id="WP_011809831.1">
    <property type="nucleotide sequence ID" value="NC_008786.1"/>
</dbReference>
<proteinExistence type="inferred from homology"/>
<evidence type="ECO:0000256" key="1">
    <source>
        <dbReference type="ARBA" id="ARBA00001946"/>
    </source>
</evidence>
<evidence type="ECO:0000256" key="3">
    <source>
        <dbReference type="ARBA" id="ARBA00022723"/>
    </source>
</evidence>
<dbReference type="Gene3D" id="1.10.150.240">
    <property type="entry name" value="Putative phosphatase, domain 2"/>
    <property type="match status" value="1"/>
</dbReference>
<dbReference type="HOGENOM" id="CLU_045011_13_1_4"/>
<dbReference type="InterPro" id="IPR023214">
    <property type="entry name" value="HAD_sf"/>
</dbReference>
<comment type="similarity">
    <text evidence="2">Belongs to the HAD-like hydrolase superfamily. CbbY/CbbZ/Gph/YieH family.</text>
</comment>
<gene>
    <name evidence="6" type="ordered locus">Veis_2075</name>
</gene>
<dbReference type="STRING" id="391735.Veis_2075"/>
<dbReference type="PANTHER" id="PTHR46193">
    <property type="entry name" value="6-PHOSPHOGLUCONATE PHOSPHATASE"/>
    <property type="match status" value="1"/>
</dbReference>
<dbReference type="SUPFAM" id="SSF56784">
    <property type="entry name" value="HAD-like"/>
    <property type="match status" value="1"/>
</dbReference>
<dbReference type="GO" id="GO:0046872">
    <property type="term" value="F:metal ion binding"/>
    <property type="evidence" value="ECO:0007669"/>
    <property type="project" value="UniProtKB-KW"/>
</dbReference>
<dbReference type="SFLD" id="SFLDG01129">
    <property type="entry name" value="C1.5:_HAD__Beta-PGM__Phosphata"/>
    <property type="match status" value="1"/>
</dbReference>
<dbReference type="Proteomes" id="UP000000374">
    <property type="component" value="Chromosome"/>
</dbReference>
<dbReference type="KEGG" id="vei:Veis_2075"/>
<accession>A1WJL8</accession>
<evidence type="ECO:0000256" key="2">
    <source>
        <dbReference type="ARBA" id="ARBA00006171"/>
    </source>
</evidence>
<reference evidence="7" key="1">
    <citation type="submission" date="2006-12" db="EMBL/GenBank/DDBJ databases">
        <title>Complete sequence of chromosome 1 of Verminephrobacter eiseniae EF01-2.</title>
        <authorList>
            <person name="Copeland A."/>
            <person name="Lucas S."/>
            <person name="Lapidus A."/>
            <person name="Barry K."/>
            <person name="Detter J.C."/>
            <person name="Glavina del Rio T."/>
            <person name="Dalin E."/>
            <person name="Tice H."/>
            <person name="Pitluck S."/>
            <person name="Chertkov O."/>
            <person name="Brettin T."/>
            <person name="Bruce D."/>
            <person name="Han C."/>
            <person name="Tapia R."/>
            <person name="Gilna P."/>
            <person name="Schmutz J."/>
            <person name="Larimer F."/>
            <person name="Land M."/>
            <person name="Hauser L."/>
            <person name="Kyrpides N."/>
            <person name="Kim E."/>
            <person name="Stahl D."/>
            <person name="Richardson P."/>
        </authorList>
    </citation>
    <scope>NUCLEOTIDE SEQUENCE [LARGE SCALE GENOMIC DNA]</scope>
    <source>
        <strain evidence="7">EF01-2</strain>
    </source>
</reference>
<dbReference type="PANTHER" id="PTHR46193:SF18">
    <property type="entry name" value="HEXITOL PHOSPHATASE B"/>
    <property type="match status" value="1"/>
</dbReference>
<name>A1WJL8_VEREI</name>
<keyword evidence="5" id="KW-0119">Carbohydrate metabolism</keyword>
<dbReference type="Pfam" id="PF13419">
    <property type="entry name" value="HAD_2"/>
    <property type="match status" value="1"/>
</dbReference>
<dbReference type="InterPro" id="IPR051600">
    <property type="entry name" value="Beta-PGM-like"/>
</dbReference>
<comment type="cofactor">
    <cofactor evidence="1">
        <name>Mg(2+)</name>
        <dbReference type="ChEBI" id="CHEBI:18420"/>
    </cofactor>
</comment>
<keyword evidence="4" id="KW-0460">Magnesium</keyword>
<sequence>MSTAAVLFDLDGTLAVSEETHQRAIDDVLRALGIEKPAGFDQQVMGLTMRATFEALRQQTTLALSYTQLSAAKHQAFLARIDELHWRAGAREAMQAAQDSGHQIAVVTNSDRIVLDASLRALGISRPDLITVSRNDVREGKPEPEPYLRAAWLLRRHAEHCVVVEDSHAGASAGLRAGMRVIGWPHAATGRMQFPEGVCRADSHALWPALKSQLDQV</sequence>
<dbReference type="GeneID" id="76460651"/>
<evidence type="ECO:0000256" key="5">
    <source>
        <dbReference type="ARBA" id="ARBA00023277"/>
    </source>
</evidence>
<evidence type="ECO:0000256" key="4">
    <source>
        <dbReference type="ARBA" id="ARBA00022842"/>
    </source>
</evidence>
<dbReference type="Gene3D" id="3.40.50.1000">
    <property type="entry name" value="HAD superfamily/HAD-like"/>
    <property type="match status" value="1"/>
</dbReference>
<dbReference type="AlphaFoldDB" id="A1WJL8"/>